<feature type="domain" description="Tyr recombinase" evidence="5">
    <location>
        <begin position="206"/>
        <end position="386"/>
    </location>
</feature>
<dbReference type="InterPro" id="IPR002104">
    <property type="entry name" value="Integrase_catalytic"/>
</dbReference>
<keyword evidence="3" id="KW-0238">DNA-binding</keyword>
<proteinExistence type="inferred from homology"/>
<evidence type="ECO:0000313" key="7">
    <source>
        <dbReference type="Proteomes" id="UP000225379"/>
    </source>
</evidence>
<evidence type="ECO:0000256" key="4">
    <source>
        <dbReference type="ARBA" id="ARBA00023172"/>
    </source>
</evidence>
<accession>A0A2B8BGK7</accession>
<dbReference type="Gene3D" id="1.10.150.130">
    <property type="match status" value="1"/>
</dbReference>
<organism evidence="6 7">
    <name type="scientific">Azospirillum palustre</name>
    <dbReference type="NCBI Taxonomy" id="2044885"/>
    <lineage>
        <taxon>Bacteria</taxon>
        <taxon>Pseudomonadati</taxon>
        <taxon>Pseudomonadota</taxon>
        <taxon>Alphaproteobacteria</taxon>
        <taxon>Rhodospirillales</taxon>
        <taxon>Azospirillaceae</taxon>
        <taxon>Azospirillum</taxon>
    </lineage>
</organism>
<dbReference type="Pfam" id="PF22022">
    <property type="entry name" value="Phage_int_M"/>
    <property type="match status" value="1"/>
</dbReference>
<dbReference type="InterPro" id="IPR050808">
    <property type="entry name" value="Phage_Integrase"/>
</dbReference>
<dbReference type="Proteomes" id="UP000225379">
    <property type="component" value="Unassembled WGS sequence"/>
</dbReference>
<dbReference type="AlphaFoldDB" id="A0A2B8BGK7"/>
<dbReference type="GO" id="GO:0015074">
    <property type="term" value="P:DNA integration"/>
    <property type="evidence" value="ECO:0007669"/>
    <property type="project" value="UniProtKB-KW"/>
</dbReference>
<dbReference type="PANTHER" id="PTHR30629:SF2">
    <property type="entry name" value="PROPHAGE INTEGRASE INTS-RELATED"/>
    <property type="match status" value="1"/>
</dbReference>
<evidence type="ECO:0000256" key="3">
    <source>
        <dbReference type="ARBA" id="ARBA00023125"/>
    </source>
</evidence>
<dbReference type="GO" id="GO:0003677">
    <property type="term" value="F:DNA binding"/>
    <property type="evidence" value="ECO:0007669"/>
    <property type="project" value="UniProtKB-KW"/>
</dbReference>
<dbReference type="Pfam" id="PF13356">
    <property type="entry name" value="Arm-DNA-bind_3"/>
    <property type="match status" value="1"/>
</dbReference>
<evidence type="ECO:0000313" key="6">
    <source>
        <dbReference type="EMBL" id="PGH56512.1"/>
    </source>
</evidence>
<dbReference type="Pfam" id="PF00589">
    <property type="entry name" value="Phage_integrase"/>
    <property type="match status" value="1"/>
</dbReference>
<dbReference type="InterPro" id="IPR013762">
    <property type="entry name" value="Integrase-like_cat_sf"/>
</dbReference>
<dbReference type="InterPro" id="IPR038488">
    <property type="entry name" value="Integrase_DNA-bd_sf"/>
</dbReference>
<protein>
    <submittedName>
        <fullName evidence="6">Integrase</fullName>
    </submittedName>
</protein>
<sequence>MTKRTGRHPEKALTAVAVRNAKPGRHADGNGLYLEVDESGARRWLLRIMVQGRRRDIGLGATSLVSLAEARDTATAMRKVARAGGDPLAERQKAMRVVPTFETAARTCHTEHKDAWKNGKHADQWFTTLETYAFPVIGTMTVDRIGMPEVRDVLLPIWLEKPETARRVRQRIGTVLDWAATKNFRDGENPVRSVVKGLPKQKDTAEHFAALPYDDVPAFLTKLRVTDQTGPVVKLAMEFLILTAVRSGEMRGAVWREIDTAAKLWTIPAERMKAGKPHVVPLAPRALELLEEARKLARKPDDLDALVFEGSKPGKPMSDMTLTMVLRRMKVEATAHGFRSAFRDWTAETTNTPSDVAEMALAHTIKNKVEAAYRRGDLLEKRRVLMTLWADFCQGAKANVVPLSTAKKRKRAGDA</sequence>
<dbReference type="InterPro" id="IPR053876">
    <property type="entry name" value="Phage_int_M"/>
</dbReference>
<name>A0A2B8BGK7_9PROT</name>
<evidence type="ECO:0000256" key="1">
    <source>
        <dbReference type="ARBA" id="ARBA00008857"/>
    </source>
</evidence>
<dbReference type="Gene3D" id="3.30.160.390">
    <property type="entry name" value="Integrase, DNA-binding domain"/>
    <property type="match status" value="1"/>
</dbReference>
<comment type="caution">
    <text evidence="6">The sequence shown here is derived from an EMBL/GenBank/DDBJ whole genome shotgun (WGS) entry which is preliminary data.</text>
</comment>
<keyword evidence="4" id="KW-0233">DNA recombination</keyword>
<dbReference type="OrthoDB" id="9795573at2"/>
<dbReference type="PROSITE" id="PS51898">
    <property type="entry name" value="TYR_RECOMBINASE"/>
    <property type="match status" value="1"/>
</dbReference>
<dbReference type="SUPFAM" id="SSF56349">
    <property type="entry name" value="DNA breaking-rejoining enzymes"/>
    <property type="match status" value="1"/>
</dbReference>
<dbReference type="InterPro" id="IPR025166">
    <property type="entry name" value="Integrase_DNA_bind_dom"/>
</dbReference>
<dbReference type="InterPro" id="IPR011010">
    <property type="entry name" value="DNA_brk_join_enz"/>
</dbReference>
<evidence type="ECO:0000259" key="5">
    <source>
        <dbReference type="PROSITE" id="PS51898"/>
    </source>
</evidence>
<gene>
    <name evidence="6" type="ORF">CRT60_16450</name>
</gene>
<dbReference type="Gene3D" id="1.10.443.10">
    <property type="entry name" value="Intergrase catalytic core"/>
    <property type="match status" value="1"/>
</dbReference>
<dbReference type="RefSeq" id="WP_098737599.1">
    <property type="nucleotide sequence ID" value="NZ_PDKW01000041.1"/>
</dbReference>
<comment type="similarity">
    <text evidence="1">Belongs to the 'phage' integrase family.</text>
</comment>
<evidence type="ECO:0000256" key="2">
    <source>
        <dbReference type="ARBA" id="ARBA00022908"/>
    </source>
</evidence>
<dbReference type="PANTHER" id="PTHR30629">
    <property type="entry name" value="PROPHAGE INTEGRASE"/>
    <property type="match status" value="1"/>
</dbReference>
<reference evidence="7" key="1">
    <citation type="submission" date="2017-10" db="EMBL/GenBank/DDBJ databases">
        <authorList>
            <person name="Kravchenko I.K."/>
            <person name="Grouzdev D.S."/>
        </authorList>
    </citation>
    <scope>NUCLEOTIDE SEQUENCE [LARGE SCALE GENOMIC DNA]</scope>
    <source>
        <strain evidence="7">B2</strain>
    </source>
</reference>
<keyword evidence="7" id="KW-1185">Reference proteome</keyword>
<dbReference type="EMBL" id="PDKW01000041">
    <property type="protein sequence ID" value="PGH56512.1"/>
    <property type="molecule type" value="Genomic_DNA"/>
</dbReference>
<dbReference type="GO" id="GO:0006310">
    <property type="term" value="P:DNA recombination"/>
    <property type="evidence" value="ECO:0007669"/>
    <property type="project" value="UniProtKB-KW"/>
</dbReference>
<dbReference type="InterPro" id="IPR010998">
    <property type="entry name" value="Integrase_recombinase_N"/>
</dbReference>
<dbReference type="CDD" id="cd00801">
    <property type="entry name" value="INT_P4_C"/>
    <property type="match status" value="1"/>
</dbReference>
<keyword evidence="2" id="KW-0229">DNA integration</keyword>